<dbReference type="NCBIfam" id="TIGR02968">
    <property type="entry name" value="succ_dehyd_anc"/>
    <property type="match status" value="1"/>
</dbReference>
<keyword evidence="7" id="KW-0813">Transport</keyword>
<sequence>MSTSLKDMRTPLAKVRGLGSARDGTMSFWRQRVTAVANIPLFLFFVGFLIVMNGADYEEVRAALAHPAVALVMIAMLGSGLYHMRLGMQVIIEDYVHGEGAKLVLFLLNTFFTAAIGIVSVFALLKLAFGG</sequence>
<evidence type="ECO:0000256" key="9">
    <source>
        <dbReference type="ARBA" id="ARBA00022617"/>
    </source>
</evidence>
<dbReference type="Proteomes" id="UP001596016">
    <property type="component" value="Unassembled WGS sequence"/>
</dbReference>
<dbReference type="InterPro" id="IPR000701">
    <property type="entry name" value="SuccDH_FuR_B_TM-su"/>
</dbReference>
<protein>
    <recommendedName>
        <fullName evidence="6">Succinate dehydrogenase hydrophobic membrane anchor subunit</fullName>
    </recommendedName>
</protein>
<evidence type="ECO:0000256" key="10">
    <source>
        <dbReference type="ARBA" id="ARBA00022692"/>
    </source>
</evidence>
<dbReference type="Pfam" id="PF01127">
    <property type="entry name" value="Sdh_cyt"/>
    <property type="match status" value="1"/>
</dbReference>
<proteinExistence type="predicted"/>
<comment type="subunit">
    <text evidence="5">Part of an enzyme complex containing four subunits: a flavoprotein, an iron-sulfur protein, plus two membrane-anchoring proteins, SdhC and SdhD.</text>
</comment>
<evidence type="ECO:0000256" key="2">
    <source>
        <dbReference type="ARBA" id="ARBA00004050"/>
    </source>
</evidence>
<feature type="transmembrane region" description="Helical" evidence="16">
    <location>
        <begin position="103"/>
        <end position="125"/>
    </location>
</feature>
<dbReference type="InterPro" id="IPR034804">
    <property type="entry name" value="SQR/QFR_C/D"/>
</dbReference>
<comment type="caution">
    <text evidence="17">The sequence shown here is derived from an EMBL/GenBank/DDBJ whole genome shotgun (WGS) entry which is preliminary data.</text>
</comment>
<evidence type="ECO:0000256" key="6">
    <source>
        <dbReference type="ARBA" id="ARBA00019425"/>
    </source>
</evidence>
<dbReference type="Gene3D" id="1.20.1300.10">
    <property type="entry name" value="Fumarate reductase/succinate dehydrogenase, transmembrane subunit"/>
    <property type="match status" value="1"/>
</dbReference>
<accession>A0ABW0GTU0</accession>
<organism evidence="17 18">
    <name type="scientific">Aquamicrobium segne</name>
    <dbReference type="NCBI Taxonomy" id="469547"/>
    <lineage>
        <taxon>Bacteria</taxon>
        <taxon>Pseudomonadati</taxon>
        <taxon>Pseudomonadota</taxon>
        <taxon>Alphaproteobacteria</taxon>
        <taxon>Hyphomicrobiales</taxon>
        <taxon>Phyllobacteriaceae</taxon>
        <taxon>Aquamicrobium</taxon>
    </lineage>
</organism>
<comment type="function">
    <text evidence="2">Membrane-anchoring subunit of succinate dehydrogenase (SDH).</text>
</comment>
<keyword evidence="15 16" id="KW-0472">Membrane</keyword>
<keyword evidence="14" id="KW-0408">Iron</keyword>
<comment type="pathway">
    <text evidence="4">Carbohydrate metabolism; tricarboxylic acid cycle.</text>
</comment>
<evidence type="ECO:0000256" key="12">
    <source>
        <dbReference type="ARBA" id="ARBA00022982"/>
    </source>
</evidence>
<reference evidence="18" key="1">
    <citation type="journal article" date="2019" name="Int. J. Syst. Evol. Microbiol.">
        <title>The Global Catalogue of Microorganisms (GCM) 10K type strain sequencing project: providing services to taxonomists for standard genome sequencing and annotation.</title>
        <authorList>
            <consortium name="The Broad Institute Genomics Platform"/>
            <consortium name="The Broad Institute Genome Sequencing Center for Infectious Disease"/>
            <person name="Wu L."/>
            <person name="Ma J."/>
        </authorList>
    </citation>
    <scope>NUCLEOTIDE SEQUENCE [LARGE SCALE GENOMIC DNA]</scope>
    <source>
        <strain evidence="18">CGMCC 4.1415</strain>
    </source>
</reference>
<evidence type="ECO:0000256" key="4">
    <source>
        <dbReference type="ARBA" id="ARBA00005163"/>
    </source>
</evidence>
<evidence type="ECO:0000256" key="5">
    <source>
        <dbReference type="ARBA" id="ARBA00011558"/>
    </source>
</evidence>
<gene>
    <name evidence="17" type="primary">sdhD</name>
    <name evidence="17" type="ORF">ACFPLB_02905</name>
</gene>
<name>A0ABW0GTU0_9HYPH</name>
<evidence type="ECO:0000256" key="14">
    <source>
        <dbReference type="ARBA" id="ARBA00023004"/>
    </source>
</evidence>
<feature type="transmembrane region" description="Helical" evidence="16">
    <location>
        <begin position="64"/>
        <end position="82"/>
    </location>
</feature>
<dbReference type="SUPFAM" id="SSF81343">
    <property type="entry name" value="Fumarate reductase respiratory complex transmembrane subunits"/>
    <property type="match status" value="1"/>
</dbReference>
<dbReference type="InterPro" id="IPR014312">
    <property type="entry name" value="Succ_DH_anchor"/>
</dbReference>
<keyword evidence="9" id="KW-0349">Heme</keyword>
<evidence type="ECO:0000256" key="15">
    <source>
        <dbReference type="ARBA" id="ARBA00023136"/>
    </source>
</evidence>
<evidence type="ECO:0000256" key="8">
    <source>
        <dbReference type="ARBA" id="ARBA00022532"/>
    </source>
</evidence>
<evidence type="ECO:0000256" key="3">
    <source>
        <dbReference type="ARBA" id="ARBA00004141"/>
    </source>
</evidence>
<keyword evidence="11" id="KW-0479">Metal-binding</keyword>
<dbReference type="CDD" id="cd03495">
    <property type="entry name" value="SQR_TypeC_SdhD_like"/>
    <property type="match status" value="1"/>
</dbReference>
<evidence type="ECO:0000256" key="13">
    <source>
        <dbReference type="ARBA" id="ARBA00022989"/>
    </source>
</evidence>
<keyword evidence="18" id="KW-1185">Reference proteome</keyword>
<dbReference type="RefSeq" id="WP_378227784.1">
    <property type="nucleotide sequence ID" value="NZ_JBHSLL010000011.1"/>
</dbReference>
<evidence type="ECO:0000313" key="18">
    <source>
        <dbReference type="Proteomes" id="UP001596016"/>
    </source>
</evidence>
<evidence type="ECO:0000313" key="17">
    <source>
        <dbReference type="EMBL" id="MFC5384910.1"/>
    </source>
</evidence>
<comment type="cofactor">
    <cofactor evidence="1">
        <name>heme</name>
        <dbReference type="ChEBI" id="CHEBI:30413"/>
    </cofactor>
</comment>
<keyword evidence="10 16" id="KW-0812">Transmembrane</keyword>
<keyword evidence="13 16" id="KW-1133">Transmembrane helix</keyword>
<evidence type="ECO:0000256" key="7">
    <source>
        <dbReference type="ARBA" id="ARBA00022448"/>
    </source>
</evidence>
<keyword evidence="8" id="KW-0816">Tricarboxylic acid cycle</keyword>
<evidence type="ECO:0000256" key="11">
    <source>
        <dbReference type="ARBA" id="ARBA00022723"/>
    </source>
</evidence>
<evidence type="ECO:0000256" key="1">
    <source>
        <dbReference type="ARBA" id="ARBA00001971"/>
    </source>
</evidence>
<comment type="subcellular location">
    <subcellularLocation>
        <location evidence="3">Membrane</location>
        <topology evidence="3">Multi-pass membrane protein</topology>
    </subcellularLocation>
</comment>
<dbReference type="EMBL" id="JBHSLL010000011">
    <property type="protein sequence ID" value="MFC5384910.1"/>
    <property type="molecule type" value="Genomic_DNA"/>
</dbReference>
<evidence type="ECO:0000256" key="16">
    <source>
        <dbReference type="SAM" id="Phobius"/>
    </source>
</evidence>
<feature type="transmembrane region" description="Helical" evidence="16">
    <location>
        <begin position="33"/>
        <end position="52"/>
    </location>
</feature>
<keyword evidence="12" id="KW-0249">Electron transport</keyword>